<comment type="caution">
    <text evidence="1">The sequence shown here is derived from an EMBL/GenBank/DDBJ whole genome shotgun (WGS) entry which is preliminary data.</text>
</comment>
<dbReference type="EMBL" id="BARU01024959">
    <property type="protein sequence ID" value="GAH55312.1"/>
    <property type="molecule type" value="Genomic_DNA"/>
</dbReference>
<accession>X1GDK6</accession>
<organism evidence="1">
    <name type="scientific">marine sediment metagenome</name>
    <dbReference type="NCBI Taxonomy" id="412755"/>
    <lineage>
        <taxon>unclassified sequences</taxon>
        <taxon>metagenomes</taxon>
        <taxon>ecological metagenomes</taxon>
    </lineage>
</organism>
<reference evidence="1" key="1">
    <citation type="journal article" date="2014" name="Front. Microbiol.">
        <title>High frequency of phylogenetically diverse reductive dehalogenase-homologous genes in deep subseafloor sedimentary metagenomes.</title>
        <authorList>
            <person name="Kawai M."/>
            <person name="Futagami T."/>
            <person name="Toyoda A."/>
            <person name="Takaki Y."/>
            <person name="Nishi S."/>
            <person name="Hori S."/>
            <person name="Arai W."/>
            <person name="Tsubouchi T."/>
            <person name="Morono Y."/>
            <person name="Uchiyama I."/>
            <person name="Ito T."/>
            <person name="Fujiyama A."/>
            <person name="Inagaki F."/>
            <person name="Takami H."/>
        </authorList>
    </citation>
    <scope>NUCLEOTIDE SEQUENCE</scope>
    <source>
        <strain evidence="1">Expedition CK06-06</strain>
    </source>
</reference>
<gene>
    <name evidence="1" type="ORF">S03H2_40271</name>
</gene>
<proteinExistence type="predicted"/>
<name>X1GDK6_9ZZZZ</name>
<protein>
    <submittedName>
        <fullName evidence="1">Uncharacterized protein</fullName>
    </submittedName>
</protein>
<sequence>MEFELLEQGGCGAFSFTLAEPYTQAVIDKDYRVAFHFFSRAEPWFTGKILRKPIEGTKKEMTYSGWGYFNELEKKIINTEITPGQNITTAVETILDTDIVPYTSILKNASLLKQVAGHTLVATIDVNDEYAKWVFDRLSELAVDYKFGVNADREFYFQPVDTAVKEYWHIGKHLTDFKPEEDPSGIVKKVIAVCDPQLFSDGYELKVTSQAADYAGLYEKRFSIPQIISPFSETNIAATKYVDTTPLGSGKDYITD</sequence>
<feature type="non-terminal residue" evidence="1">
    <location>
        <position position="256"/>
    </location>
</feature>
<dbReference type="AlphaFoldDB" id="X1GDK6"/>
<evidence type="ECO:0000313" key="1">
    <source>
        <dbReference type="EMBL" id="GAH55312.1"/>
    </source>
</evidence>